<evidence type="ECO:0000256" key="4">
    <source>
        <dbReference type="ARBA" id="ARBA00022597"/>
    </source>
</evidence>
<sequence length="92" mass="9753">MYSRKTVIANATGLHARPASDFIAAAGEFESKIKIRRVGGDPEEDVGNAKSIINVLALGLAQGEEVELSAEGPDEKQAVDRLVALIDSKFGE</sequence>
<dbReference type="SUPFAM" id="SSF55594">
    <property type="entry name" value="HPr-like"/>
    <property type="match status" value="1"/>
</dbReference>
<evidence type="ECO:0000256" key="1">
    <source>
        <dbReference type="ARBA" id="ARBA00003681"/>
    </source>
</evidence>
<dbReference type="InterPro" id="IPR001020">
    <property type="entry name" value="PTS_HPr_His_P_site"/>
</dbReference>
<evidence type="ECO:0000256" key="2">
    <source>
        <dbReference type="ARBA" id="ARBA00020422"/>
    </source>
</evidence>
<dbReference type="CDD" id="cd00367">
    <property type="entry name" value="PTS-HPr_like"/>
    <property type="match status" value="1"/>
</dbReference>
<accession>A0ABT4BVT1</accession>
<keyword evidence="3" id="KW-0813">Transport</keyword>
<evidence type="ECO:0000256" key="3">
    <source>
        <dbReference type="ARBA" id="ARBA00022448"/>
    </source>
</evidence>
<dbReference type="Gene3D" id="3.30.1340.10">
    <property type="entry name" value="HPr-like"/>
    <property type="match status" value="1"/>
</dbReference>
<evidence type="ECO:0000259" key="6">
    <source>
        <dbReference type="PROSITE" id="PS51350"/>
    </source>
</evidence>
<dbReference type="Pfam" id="PF00381">
    <property type="entry name" value="PTS-HPr"/>
    <property type="match status" value="1"/>
</dbReference>
<dbReference type="InterPro" id="IPR000032">
    <property type="entry name" value="HPr-like"/>
</dbReference>
<dbReference type="PANTHER" id="PTHR33705">
    <property type="entry name" value="PHOSPHOCARRIER PROTEIN HPR"/>
    <property type="match status" value="1"/>
</dbReference>
<dbReference type="Proteomes" id="UP001082703">
    <property type="component" value="Unassembled WGS sequence"/>
</dbReference>
<dbReference type="PRINTS" id="PR00107">
    <property type="entry name" value="PHOSPHOCPHPR"/>
</dbReference>
<dbReference type="EMBL" id="JAPOHA010000014">
    <property type="protein sequence ID" value="MCY1715009.1"/>
    <property type="molecule type" value="Genomic_DNA"/>
</dbReference>
<dbReference type="NCBIfam" id="TIGR01003">
    <property type="entry name" value="PTS_HPr_family"/>
    <property type="match status" value="1"/>
</dbReference>
<dbReference type="PROSITE" id="PS00369">
    <property type="entry name" value="PTS_HPR_HIS"/>
    <property type="match status" value="1"/>
</dbReference>
<evidence type="ECO:0000313" key="8">
    <source>
        <dbReference type="Proteomes" id="UP001082703"/>
    </source>
</evidence>
<keyword evidence="4" id="KW-0762">Sugar transport</keyword>
<evidence type="ECO:0000313" key="7">
    <source>
        <dbReference type="EMBL" id="MCY1715009.1"/>
    </source>
</evidence>
<proteinExistence type="predicted"/>
<evidence type="ECO:0000256" key="5">
    <source>
        <dbReference type="ARBA" id="ARBA00033055"/>
    </source>
</evidence>
<dbReference type="InterPro" id="IPR035895">
    <property type="entry name" value="HPr-like_sf"/>
</dbReference>
<gene>
    <name evidence="7" type="ORF">OUY18_12195</name>
</gene>
<comment type="caution">
    <text evidence="7">The sequence shown here is derived from an EMBL/GenBank/DDBJ whole genome shotgun (WGS) entry which is preliminary data.</text>
</comment>
<name>A0ABT4BVT1_9FIRM</name>
<dbReference type="RefSeq" id="WP_268059069.1">
    <property type="nucleotide sequence ID" value="NZ_JAPOHA010000014.1"/>
</dbReference>
<organism evidence="7 8">
    <name type="scientific">Caproiciproducens galactitolivorans</name>
    <dbReference type="NCBI Taxonomy" id="642589"/>
    <lineage>
        <taxon>Bacteria</taxon>
        <taxon>Bacillati</taxon>
        <taxon>Bacillota</taxon>
        <taxon>Clostridia</taxon>
        <taxon>Eubacteriales</taxon>
        <taxon>Acutalibacteraceae</taxon>
        <taxon>Caproiciproducens</taxon>
    </lineage>
</organism>
<reference evidence="7 8" key="1">
    <citation type="submission" date="2022-11" db="EMBL/GenBank/DDBJ databases">
        <authorList>
            <person name="Caiyu Z."/>
        </authorList>
    </citation>
    <scope>NUCLEOTIDE SEQUENCE [LARGE SCALE GENOMIC DNA]</scope>
    <source>
        <strain evidence="7 8">YR-4</strain>
    </source>
</reference>
<dbReference type="InterPro" id="IPR050399">
    <property type="entry name" value="HPr"/>
</dbReference>
<dbReference type="PROSITE" id="PS51350">
    <property type="entry name" value="PTS_HPR_DOM"/>
    <property type="match status" value="1"/>
</dbReference>
<comment type="function">
    <text evidence="1">General (non sugar-specific) component of the phosphoenolpyruvate-dependent sugar phosphotransferase system (sugar PTS). This major carbohydrate active-transport system catalyzes the phosphorylation of incoming sugar substrates concomitantly with their translocation across the cell membrane. The phosphoryl group from phosphoenolpyruvate (PEP) is transferred to the phosphoryl carrier protein HPr by enzyme I. Phospho-HPr then transfers it to the PTS EIIA domain.</text>
</comment>
<feature type="domain" description="HPr" evidence="6">
    <location>
        <begin position="1"/>
        <end position="92"/>
    </location>
</feature>
<dbReference type="PANTHER" id="PTHR33705:SF1">
    <property type="entry name" value="PHOSPHOCARRIER PROTEIN HPR"/>
    <property type="match status" value="1"/>
</dbReference>
<keyword evidence="8" id="KW-1185">Reference proteome</keyword>
<protein>
    <recommendedName>
        <fullName evidence="2">Phosphocarrier protein HPr</fullName>
    </recommendedName>
    <alternativeName>
        <fullName evidence="5">Histidine-containing protein</fullName>
    </alternativeName>
</protein>